<proteinExistence type="predicted"/>
<gene>
    <name evidence="1" type="ORF">LEP1GSC024_3684</name>
</gene>
<dbReference type="Proteomes" id="UP000012138">
    <property type="component" value="Unassembled WGS sequence"/>
</dbReference>
<sequence>MNVLIGILFVKFLFFHLHFLKTRFSLRLMIDWNPDLIKKMRLKEGN</sequence>
<name>M6YV78_9LEPT</name>
<evidence type="ECO:0000313" key="1">
    <source>
        <dbReference type="EMBL" id="EMO90288.1"/>
    </source>
</evidence>
<dbReference type="AlphaFoldDB" id="M6YV78"/>
<comment type="caution">
    <text evidence="1">The sequence shown here is derived from an EMBL/GenBank/DDBJ whole genome shotgun (WGS) entry which is preliminary data.</text>
</comment>
<protein>
    <submittedName>
        <fullName evidence="1">Uncharacterized protein</fullName>
    </submittedName>
</protein>
<accession>M6YV78</accession>
<dbReference type="EMBL" id="AKXB02000056">
    <property type="protein sequence ID" value="EMO90288.1"/>
    <property type="molecule type" value="Genomic_DNA"/>
</dbReference>
<reference evidence="1 2" key="1">
    <citation type="submission" date="2013-01" db="EMBL/GenBank/DDBJ databases">
        <authorList>
            <person name="Harkins D.M."/>
            <person name="Durkin A.S."/>
            <person name="Brinkac L.M."/>
            <person name="Haft D.H."/>
            <person name="Selengut J.D."/>
            <person name="Sanka R."/>
            <person name="DePew J."/>
            <person name="Purushe J."/>
            <person name="Whelen A.C."/>
            <person name="Vinetz J.M."/>
            <person name="Sutton G.G."/>
            <person name="Nierman W.C."/>
            <person name="Fouts D.E."/>
        </authorList>
    </citation>
    <scope>NUCLEOTIDE SEQUENCE [LARGE SCALE GENOMIC DNA]</scope>
    <source>
        <strain evidence="1 2">2001034031</strain>
    </source>
</reference>
<evidence type="ECO:0000313" key="2">
    <source>
        <dbReference type="Proteomes" id="UP000012138"/>
    </source>
</evidence>
<organism evidence="1 2">
    <name type="scientific">Leptospira noguchii str. 2001034031</name>
    <dbReference type="NCBI Taxonomy" id="1193053"/>
    <lineage>
        <taxon>Bacteria</taxon>
        <taxon>Pseudomonadati</taxon>
        <taxon>Spirochaetota</taxon>
        <taxon>Spirochaetia</taxon>
        <taxon>Leptospirales</taxon>
        <taxon>Leptospiraceae</taxon>
        <taxon>Leptospira</taxon>
    </lineage>
</organism>